<organism evidence="1 2">
    <name type="scientific">Naganishia adeliensis</name>
    <dbReference type="NCBI Taxonomy" id="92952"/>
    <lineage>
        <taxon>Eukaryota</taxon>
        <taxon>Fungi</taxon>
        <taxon>Dikarya</taxon>
        <taxon>Basidiomycota</taxon>
        <taxon>Agaricomycotina</taxon>
        <taxon>Tremellomycetes</taxon>
        <taxon>Filobasidiales</taxon>
        <taxon>Filobasidiaceae</taxon>
        <taxon>Naganishia</taxon>
    </lineage>
</organism>
<comment type="caution">
    <text evidence="1">The sequence shown here is derived from an EMBL/GenBank/DDBJ whole genome shotgun (WGS) entry which is preliminary data.</text>
</comment>
<gene>
    <name evidence="1" type="ORF">QFC20_004131</name>
</gene>
<protein>
    <submittedName>
        <fullName evidence="1">Uncharacterized protein</fullName>
    </submittedName>
</protein>
<evidence type="ECO:0000313" key="1">
    <source>
        <dbReference type="EMBL" id="KAJ9106069.1"/>
    </source>
</evidence>
<name>A0ACC2W478_9TREE</name>
<proteinExistence type="predicted"/>
<sequence>MNVQDPAAADLDELADSMSRALSFEGPDVDEPLDFRTMNPKDPAHPVLRTFGRLFIMAVSQRCCADPEEEVFSSLAAYERLAPGYPLAELEPPAQDGEQGLGQHLLAITILMSMNDLRQLIAPGGEEGLKYKRLGTGLAEVFGTYYAGIRDCDGGVVSRAGIELVLKLAIAPPSVSWVNVFTRGADGRIARARRTVRHRNAQSPGGVATSNNSTSGPASSYPTELSQNLPGGGTTDATEGAASASMAPSGGENHDPGTPSAREVSVVTDPPLSQNPTAAESLRRRC</sequence>
<reference evidence="1" key="1">
    <citation type="submission" date="2023-04" db="EMBL/GenBank/DDBJ databases">
        <title>Draft Genome sequencing of Naganishia species isolated from polar environments using Oxford Nanopore Technology.</title>
        <authorList>
            <person name="Leo P."/>
            <person name="Venkateswaran K."/>
        </authorList>
    </citation>
    <scope>NUCLEOTIDE SEQUENCE</scope>
    <source>
        <strain evidence="1">MNA-CCFEE 5262</strain>
    </source>
</reference>
<dbReference type="EMBL" id="JASBWS010000044">
    <property type="protein sequence ID" value="KAJ9106069.1"/>
    <property type="molecule type" value="Genomic_DNA"/>
</dbReference>
<dbReference type="Proteomes" id="UP001230649">
    <property type="component" value="Unassembled WGS sequence"/>
</dbReference>
<keyword evidence="2" id="KW-1185">Reference proteome</keyword>
<accession>A0ACC2W478</accession>
<evidence type="ECO:0000313" key="2">
    <source>
        <dbReference type="Proteomes" id="UP001230649"/>
    </source>
</evidence>